<dbReference type="SMART" id="SM00388">
    <property type="entry name" value="HisKA"/>
    <property type="match status" value="1"/>
</dbReference>
<gene>
    <name evidence="14" type="ordered locus">Glov_0533</name>
</gene>
<dbReference type="STRING" id="398767.Glov_0533"/>
<dbReference type="InterPro" id="IPR005467">
    <property type="entry name" value="His_kinase_dom"/>
</dbReference>
<dbReference type="InterPro" id="IPR036890">
    <property type="entry name" value="HATPase_C_sf"/>
</dbReference>
<dbReference type="OrthoDB" id="5342753at2"/>
<evidence type="ECO:0000256" key="8">
    <source>
        <dbReference type="ARBA" id="ARBA00022777"/>
    </source>
</evidence>
<feature type="domain" description="Histidine kinase" evidence="12">
    <location>
        <begin position="436"/>
        <end position="651"/>
    </location>
</feature>
<dbReference type="InterPro" id="IPR036097">
    <property type="entry name" value="HisK_dim/P_sf"/>
</dbReference>
<dbReference type="GO" id="GO:0000155">
    <property type="term" value="F:phosphorelay sensor kinase activity"/>
    <property type="evidence" value="ECO:0007669"/>
    <property type="project" value="InterPro"/>
</dbReference>
<evidence type="ECO:0000256" key="7">
    <source>
        <dbReference type="ARBA" id="ARBA00022692"/>
    </source>
</evidence>
<keyword evidence="5" id="KW-0597">Phosphoprotein</keyword>
<dbReference type="EC" id="2.7.13.3" evidence="3"/>
<dbReference type="GO" id="GO:0005524">
    <property type="term" value="F:ATP binding"/>
    <property type="evidence" value="ECO:0007669"/>
    <property type="project" value="UniProtKB-KW"/>
</dbReference>
<dbReference type="CDD" id="cd00082">
    <property type="entry name" value="HisKA"/>
    <property type="match status" value="1"/>
</dbReference>
<evidence type="ECO:0000256" key="5">
    <source>
        <dbReference type="ARBA" id="ARBA00022553"/>
    </source>
</evidence>
<dbReference type="Gene3D" id="3.30.565.10">
    <property type="entry name" value="Histidine kinase-like ATPase, C-terminal domain"/>
    <property type="match status" value="1"/>
</dbReference>
<dbReference type="KEGG" id="glo:Glov_0533"/>
<dbReference type="Pfam" id="PF02743">
    <property type="entry name" value="dCache_1"/>
    <property type="match status" value="1"/>
</dbReference>
<evidence type="ECO:0000256" key="3">
    <source>
        <dbReference type="ARBA" id="ARBA00012438"/>
    </source>
</evidence>
<evidence type="ECO:0000256" key="9">
    <source>
        <dbReference type="ARBA" id="ARBA00022989"/>
    </source>
</evidence>
<dbReference type="EMBL" id="CP001089">
    <property type="protein sequence ID" value="ACD94261.1"/>
    <property type="molecule type" value="Genomic_DNA"/>
</dbReference>
<keyword evidence="6" id="KW-0808">Transferase</keyword>
<dbReference type="eggNOG" id="COG3920">
    <property type="taxonomic scope" value="Bacteria"/>
</dbReference>
<evidence type="ECO:0000256" key="1">
    <source>
        <dbReference type="ARBA" id="ARBA00000085"/>
    </source>
</evidence>
<evidence type="ECO:0000256" key="10">
    <source>
        <dbReference type="ARBA" id="ARBA00023136"/>
    </source>
</evidence>
<dbReference type="SMART" id="SM00304">
    <property type="entry name" value="HAMP"/>
    <property type="match status" value="1"/>
</dbReference>
<dbReference type="Gene3D" id="6.10.340.10">
    <property type="match status" value="1"/>
</dbReference>
<dbReference type="Pfam" id="PF02518">
    <property type="entry name" value="HATPase_c"/>
    <property type="match status" value="1"/>
</dbReference>
<keyword evidence="4" id="KW-1003">Cell membrane</keyword>
<feature type="transmembrane region" description="Helical" evidence="11">
    <location>
        <begin position="273"/>
        <end position="298"/>
    </location>
</feature>
<keyword evidence="10 11" id="KW-0472">Membrane</keyword>
<dbReference type="Proteomes" id="UP000002420">
    <property type="component" value="Chromosome"/>
</dbReference>
<dbReference type="AlphaFoldDB" id="B3E349"/>
<dbReference type="eggNOG" id="COG4191">
    <property type="taxonomic scope" value="Bacteria"/>
</dbReference>
<evidence type="ECO:0000256" key="11">
    <source>
        <dbReference type="SAM" id="Phobius"/>
    </source>
</evidence>
<keyword evidence="8 14" id="KW-0418">Kinase</keyword>
<dbReference type="SUPFAM" id="SSF47384">
    <property type="entry name" value="Homodimeric domain of signal transducing histidine kinase"/>
    <property type="match status" value="1"/>
</dbReference>
<proteinExistence type="predicted"/>
<dbReference type="SMART" id="SM00387">
    <property type="entry name" value="HATPase_c"/>
    <property type="match status" value="1"/>
</dbReference>
<dbReference type="PANTHER" id="PTHR43065">
    <property type="entry name" value="SENSOR HISTIDINE KINASE"/>
    <property type="match status" value="1"/>
</dbReference>
<evidence type="ECO:0000313" key="14">
    <source>
        <dbReference type="EMBL" id="ACD94261.1"/>
    </source>
</evidence>
<dbReference type="Gene3D" id="1.10.287.130">
    <property type="match status" value="1"/>
</dbReference>
<reference evidence="14 15" key="1">
    <citation type="submission" date="2008-05" db="EMBL/GenBank/DDBJ databases">
        <title>Complete sequence of chromosome of Geobacter lovleyi SZ.</title>
        <authorList>
            <consortium name="US DOE Joint Genome Institute"/>
            <person name="Lucas S."/>
            <person name="Copeland A."/>
            <person name="Lapidus A."/>
            <person name="Glavina del Rio T."/>
            <person name="Dalin E."/>
            <person name="Tice H."/>
            <person name="Bruce D."/>
            <person name="Goodwin L."/>
            <person name="Pitluck S."/>
            <person name="Chertkov O."/>
            <person name="Meincke L."/>
            <person name="Brettin T."/>
            <person name="Detter J.C."/>
            <person name="Han C."/>
            <person name="Tapia R."/>
            <person name="Kuske C.R."/>
            <person name="Schmutz J."/>
            <person name="Larimer F."/>
            <person name="Land M."/>
            <person name="Hauser L."/>
            <person name="Kyrpides N."/>
            <person name="Mikhailova N."/>
            <person name="Sung Y."/>
            <person name="Fletcher K.E."/>
            <person name="Ritalahti K.M."/>
            <person name="Loeffler F.E."/>
            <person name="Richardson P."/>
        </authorList>
    </citation>
    <scope>NUCLEOTIDE SEQUENCE [LARGE SCALE GENOMIC DNA]</scope>
    <source>
        <strain evidence="15">ATCC BAA-1151 / DSM 17278 / SZ</strain>
    </source>
</reference>
<comment type="subcellular location">
    <subcellularLocation>
        <location evidence="2">Cell membrane</location>
        <topology evidence="2">Multi-pass membrane protein</topology>
    </subcellularLocation>
</comment>
<keyword evidence="7 11" id="KW-0812">Transmembrane</keyword>
<evidence type="ECO:0000313" key="15">
    <source>
        <dbReference type="Proteomes" id="UP000002420"/>
    </source>
</evidence>
<dbReference type="InterPro" id="IPR004358">
    <property type="entry name" value="Sig_transdc_His_kin-like_C"/>
</dbReference>
<dbReference type="PANTHER" id="PTHR43065:SF42">
    <property type="entry name" value="TWO-COMPONENT SENSOR PPRA"/>
    <property type="match status" value="1"/>
</dbReference>
<dbReference type="HOGENOM" id="CLU_415472_0_0_7"/>
<dbReference type="Gene3D" id="3.30.450.20">
    <property type="entry name" value="PAS domain"/>
    <property type="match status" value="2"/>
</dbReference>
<evidence type="ECO:0000256" key="2">
    <source>
        <dbReference type="ARBA" id="ARBA00004651"/>
    </source>
</evidence>
<organism evidence="14 15">
    <name type="scientific">Trichlorobacter lovleyi (strain ATCC BAA-1151 / DSM 17278 / SZ)</name>
    <name type="common">Geobacter lovleyi</name>
    <dbReference type="NCBI Taxonomy" id="398767"/>
    <lineage>
        <taxon>Bacteria</taxon>
        <taxon>Pseudomonadati</taxon>
        <taxon>Thermodesulfobacteriota</taxon>
        <taxon>Desulfuromonadia</taxon>
        <taxon>Geobacterales</taxon>
        <taxon>Geobacteraceae</taxon>
        <taxon>Trichlorobacter</taxon>
    </lineage>
</organism>
<dbReference type="GO" id="GO:0005886">
    <property type="term" value="C:plasma membrane"/>
    <property type="evidence" value="ECO:0007669"/>
    <property type="project" value="UniProtKB-SubCell"/>
</dbReference>
<dbReference type="PROSITE" id="PS50885">
    <property type="entry name" value="HAMP"/>
    <property type="match status" value="1"/>
</dbReference>
<protein>
    <recommendedName>
        <fullName evidence="3">histidine kinase</fullName>
        <ecNumber evidence="3">2.7.13.3</ecNumber>
    </recommendedName>
</protein>
<name>B3E349_TRIL1</name>
<dbReference type="PROSITE" id="PS50109">
    <property type="entry name" value="HIS_KIN"/>
    <property type="match status" value="1"/>
</dbReference>
<sequence length="660" mass="72767">MVARPLRHMLVRFAALITLLPLGLTALLGSLWLLPEAEQEIASYHRQLALTIAGQVDSYFKASRVSAVSVAAVTGQTDLAVVQKAIATNLQLLKRLRAMYLVDATGRVRAVGVSNMSKALQGDLLGLDLSRNELFQKARASGTEQWSDSFLSVVGGGLSVAVAMPAGSNVVIEEFDLAHLSEFLHQTTPGSEQLIMLIDRHGQVVADQAGTWTAQQLNLNNIPLIHERLTSTKEVRGSLVLNGIEMVGSLHKINTVDWWILVARPRHAAYRQLWTSLGIMAVTLAATTLAAFGVAMVLTRRMSQRFESLAEHAQLVTRGGEATDWPHSTIVEFNALADSLQQMSESLHERARLLEDEIAERQHAQEELHEKALLLEQEIGERVLAEHNLQVKQTQLEALNLTLEARVLEELAKNREKDALMIQQGRLAAMGEMLSNIAHQWRQPLNELGIMIQTLRLEYDDKLLDGSRIDEFSDDCMRTILHMSKTIDTFRDFFKKDRSLQQFDPSVCIVATVELLKASLQAAGISLRLDLQPECLLQGQPNDFSQVILNILNNARDILLARAVATPVITVTSQQAQGVLVIVVEDNGGGIAADIVDKVFDPYFTTKHKAQGTGLGLYISKKIIEGNFNGTITVEHCPGGTRFRIAVPVRIAETVHGESD</sequence>
<dbReference type="InterPro" id="IPR033479">
    <property type="entry name" value="dCache_1"/>
</dbReference>
<evidence type="ECO:0000259" key="12">
    <source>
        <dbReference type="PROSITE" id="PS50109"/>
    </source>
</evidence>
<comment type="catalytic activity">
    <reaction evidence="1">
        <text>ATP + protein L-histidine = ADP + protein N-phospho-L-histidine.</text>
        <dbReference type="EC" id="2.7.13.3"/>
    </reaction>
</comment>
<accession>B3E349</accession>
<dbReference type="InterPro" id="IPR003661">
    <property type="entry name" value="HisK_dim/P_dom"/>
</dbReference>
<keyword evidence="15" id="KW-1185">Reference proteome</keyword>
<dbReference type="RefSeq" id="WP_012468617.1">
    <property type="nucleotide sequence ID" value="NC_010814.1"/>
</dbReference>
<evidence type="ECO:0000259" key="13">
    <source>
        <dbReference type="PROSITE" id="PS50885"/>
    </source>
</evidence>
<dbReference type="SUPFAM" id="SSF55874">
    <property type="entry name" value="ATPase domain of HSP90 chaperone/DNA topoisomerase II/histidine kinase"/>
    <property type="match status" value="1"/>
</dbReference>
<feature type="domain" description="HAMP" evidence="13">
    <location>
        <begin position="300"/>
        <end position="352"/>
    </location>
</feature>
<evidence type="ECO:0000256" key="4">
    <source>
        <dbReference type="ARBA" id="ARBA00022475"/>
    </source>
</evidence>
<dbReference type="InterPro" id="IPR003594">
    <property type="entry name" value="HATPase_dom"/>
</dbReference>
<dbReference type="CDD" id="cd18773">
    <property type="entry name" value="PDC1_HK_sensor"/>
    <property type="match status" value="1"/>
</dbReference>
<dbReference type="CDD" id="cd18774">
    <property type="entry name" value="PDC2_HK_sensor"/>
    <property type="match status" value="1"/>
</dbReference>
<keyword evidence="9 11" id="KW-1133">Transmembrane helix</keyword>
<dbReference type="InterPro" id="IPR003660">
    <property type="entry name" value="HAMP_dom"/>
</dbReference>
<dbReference type="PRINTS" id="PR00344">
    <property type="entry name" value="BCTRLSENSOR"/>
</dbReference>
<evidence type="ECO:0000256" key="6">
    <source>
        <dbReference type="ARBA" id="ARBA00022679"/>
    </source>
</evidence>